<organism evidence="1 2">
    <name type="scientific">Rhododendron molle</name>
    <name type="common">Chinese azalea</name>
    <name type="synonym">Azalea mollis</name>
    <dbReference type="NCBI Taxonomy" id="49168"/>
    <lineage>
        <taxon>Eukaryota</taxon>
        <taxon>Viridiplantae</taxon>
        <taxon>Streptophyta</taxon>
        <taxon>Embryophyta</taxon>
        <taxon>Tracheophyta</taxon>
        <taxon>Spermatophyta</taxon>
        <taxon>Magnoliopsida</taxon>
        <taxon>eudicotyledons</taxon>
        <taxon>Gunneridae</taxon>
        <taxon>Pentapetalae</taxon>
        <taxon>asterids</taxon>
        <taxon>Ericales</taxon>
        <taxon>Ericaceae</taxon>
        <taxon>Ericoideae</taxon>
        <taxon>Rhodoreae</taxon>
        <taxon>Rhododendron</taxon>
    </lineage>
</organism>
<gene>
    <name evidence="1" type="ORF">RHMOL_Rhmol12G0125300</name>
</gene>
<name>A0ACC0LH67_RHOML</name>
<sequence length="863" mass="97136">MATRAEIGPEIVDDKLYVAVGKELNESKLTLSWALHHSGERNICILHVHEPSRWIPFLGTKCPVTQMEEQQVKAYREIERENMNKLLLEYSMICEQAGVRAHILHIEMECIEEGIVELISQHGIKKLVMGAAADKQYSKLVSYYQNMMEPKSKKAIYVRSQALMSCHIWFICRGNLIHIREGRLGVSVEVASLIGRASPSTENGKSGFWRSRSTTKLQNDQQNLSTSVPDFHRVRSDAGGMKVFALSPNGLRGVTPHCTLNIERSVDRWGGFSWRSPSLNSPFSSSGDMVFSSALTATPRKEDGLESHAIHHSQDDYRHTSPSSILEGHMKDELCDQLEQAMAAAENSRQEAFDESVRRRKAEKDAIDAFRRAKTSERVYTEELRQRKETEEALLRGREDLEKLKQQVDVVLDELRISMEQRSSLKTQIANSEKMVQELEHKMFSAVELLQKYKKQRDELHAERDKALKVAEELRKNQGEAASNTIAPQLFSDFSLAEIEGATRNFDNSLKIGEGGYGSIYKGLLRHTEVAIKMPHPNSLQGPSEFQKEVNILSNLRHPNLVTLIGACPEAWILVYEYLPNGSLEDRLSCRDNTPPLSWQTRIKMATELCSVLLYLHYCSPRGIVHGNLKPANILLDSNHVCKLSGFGVYCFISQDESSSNNTIPCCRTDPMGASAYMDPEFLATGELTAKSDVYSFGIILLQLLTGRTALGLLKEVQSALDKGSLKNLLDPTAGDWPFVQAQQLTHLAMRCCDKNCKGRPDLASDVLRMLERMRISCGGSSFRLRSEEHCQTPPYFVCPIFQEVMQDPHVAADGFTYELEAVRGWIDSGHDTSPMTNLSLSHCNLVPNHALRSAIQEWLQQP</sequence>
<proteinExistence type="predicted"/>
<accession>A0ACC0LH67</accession>
<evidence type="ECO:0000313" key="1">
    <source>
        <dbReference type="EMBL" id="KAI8528101.1"/>
    </source>
</evidence>
<dbReference type="Proteomes" id="UP001062846">
    <property type="component" value="Chromosome 12"/>
</dbReference>
<comment type="caution">
    <text evidence="1">The sequence shown here is derived from an EMBL/GenBank/DDBJ whole genome shotgun (WGS) entry which is preliminary data.</text>
</comment>
<protein>
    <submittedName>
        <fullName evidence="1">Uncharacterized protein</fullName>
    </submittedName>
</protein>
<reference evidence="1" key="1">
    <citation type="submission" date="2022-02" db="EMBL/GenBank/DDBJ databases">
        <title>Plant Genome Project.</title>
        <authorList>
            <person name="Zhang R.-G."/>
        </authorList>
    </citation>
    <scope>NUCLEOTIDE SEQUENCE</scope>
    <source>
        <strain evidence="1">AT1</strain>
    </source>
</reference>
<dbReference type="EMBL" id="CM046399">
    <property type="protein sequence ID" value="KAI8528101.1"/>
    <property type="molecule type" value="Genomic_DNA"/>
</dbReference>
<keyword evidence="2" id="KW-1185">Reference proteome</keyword>
<evidence type="ECO:0000313" key="2">
    <source>
        <dbReference type="Proteomes" id="UP001062846"/>
    </source>
</evidence>